<reference evidence="7" key="3">
    <citation type="submission" date="2022-12" db="EMBL/GenBank/DDBJ databases">
        <authorList>
            <person name="Sun Q."/>
            <person name="Kim S."/>
        </authorList>
    </citation>
    <scope>NUCLEOTIDE SEQUENCE</scope>
    <source>
        <strain evidence="7">KCTC 12343</strain>
    </source>
</reference>
<evidence type="ECO:0000313" key="10">
    <source>
        <dbReference type="Proteomes" id="UP000628442"/>
    </source>
</evidence>
<dbReference type="Pfam" id="PF06629">
    <property type="entry name" value="MipA"/>
    <property type="match status" value="1"/>
</dbReference>
<sequence>MIKHAALALGLAAVFPAGASTLFPTVGEKGPPQIGIGLAALVENEGYKDGGTETEPLPVFFYQGERLRVLGPQLTYRVLGDRDNYIGLRVDYRFDGYDKDDGAIFDGMEERKSGIAVGVAGQLRAGPGNIYYSAAKSASASKGMYATIQYGIPATVGGWTVTPRAGVEYFNAKYADYYFGVRAHEARTGRPAYAPGSAFNLDVGVDVHRDLGRHHTVFGSVKYRRYDGAIKDSPLMEKGASPRLNIGYLYRF</sequence>
<dbReference type="OrthoDB" id="8562138at2"/>
<feature type="chain" id="PRO_5044602069" evidence="6">
    <location>
        <begin position="20"/>
        <end position="252"/>
    </location>
</feature>
<gene>
    <name evidence="8" type="ORF">EYF70_28840</name>
    <name evidence="7" type="ORF">GCM10007387_05990</name>
</gene>
<reference evidence="7" key="1">
    <citation type="journal article" date="2014" name="Int. J. Syst. Evol. Microbiol.">
        <title>Complete genome sequence of Corynebacterium casei LMG S-19264T (=DSM 44701T), isolated from a smear-ripened cheese.</title>
        <authorList>
            <consortium name="US DOE Joint Genome Institute (JGI-PGF)"/>
            <person name="Walter F."/>
            <person name="Albersmeier A."/>
            <person name="Kalinowski J."/>
            <person name="Ruckert C."/>
        </authorList>
    </citation>
    <scope>NUCLEOTIDE SEQUENCE</scope>
    <source>
        <strain evidence="7">KCTC 12343</strain>
    </source>
</reference>
<name>A0A411X5S8_9BURK</name>
<dbReference type="Proteomes" id="UP000292307">
    <property type="component" value="Chromosome"/>
</dbReference>
<keyword evidence="9" id="KW-1185">Reference proteome</keyword>
<keyword evidence="5" id="KW-0998">Cell outer membrane</keyword>
<comment type="similarity">
    <text evidence="2">Belongs to the MipA/OmpV family.</text>
</comment>
<evidence type="ECO:0000313" key="9">
    <source>
        <dbReference type="Proteomes" id="UP000292307"/>
    </source>
</evidence>
<evidence type="ECO:0000256" key="2">
    <source>
        <dbReference type="ARBA" id="ARBA00005722"/>
    </source>
</evidence>
<keyword evidence="3 6" id="KW-0732">Signal</keyword>
<organism evidence="7 10">
    <name type="scientific">Pseudoduganella albidiflava</name>
    <dbReference type="NCBI Taxonomy" id="321983"/>
    <lineage>
        <taxon>Bacteria</taxon>
        <taxon>Pseudomonadati</taxon>
        <taxon>Pseudomonadota</taxon>
        <taxon>Betaproteobacteria</taxon>
        <taxon>Burkholderiales</taxon>
        <taxon>Oxalobacteraceae</taxon>
        <taxon>Telluria group</taxon>
        <taxon>Pseudoduganella</taxon>
    </lineage>
</organism>
<dbReference type="EMBL" id="CP036401">
    <property type="protein sequence ID" value="QBI04376.1"/>
    <property type="molecule type" value="Genomic_DNA"/>
</dbReference>
<accession>A0A411X5S8</accession>
<dbReference type="InterPro" id="IPR010583">
    <property type="entry name" value="MipA"/>
</dbReference>
<evidence type="ECO:0000313" key="7">
    <source>
        <dbReference type="EMBL" id="GGY26755.1"/>
    </source>
</evidence>
<dbReference type="GO" id="GO:0009279">
    <property type="term" value="C:cell outer membrane"/>
    <property type="evidence" value="ECO:0007669"/>
    <property type="project" value="UniProtKB-SubCell"/>
</dbReference>
<evidence type="ECO:0000256" key="4">
    <source>
        <dbReference type="ARBA" id="ARBA00023136"/>
    </source>
</evidence>
<reference evidence="8 9" key="2">
    <citation type="submission" date="2019-02" db="EMBL/GenBank/DDBJ databases">
        <title>Draft Genome Sequences of Six Type Strains of the Genus Massilia.</title>
        <authorList>
            <person name="Miess H."/>
            <person name="Frediansyhah A."/>
            <person name="Gross H."/>
        </authorList>
    </citation>
    <scope>NUCLEOTIDE SEQUENCE [LARGE SCALE GENOMIC DNA]</scope>
    <source>
        <strain evidence="8 9">DSM 17472</strain>
    </source>
</reference>
<evidence type="ECO:0000313" key="8">
    <source>
        <dbReference type="EMBL" id="QBI04376.1"/>
    </source>
</evidence>
<dbReference type="PANTHER" id="PTHR38776:SF1">
    <property type="entry name" value="MLTA-INTERACTING PROTEIN-RELATED"/>
    <property type="match status" value="1"/>
</dbReference>
<keyword evidence="4" id="KW-0472">Membrane</keyword>
<evidence type="ECO:0000256" key="3">
    <source>
        <dbReference type="ARBA" id="ARBA00022729"/>
    </source>
</evidence>
<evidence type="ECO:0000256" key="6">
    <source>
        <dbReference type="SAM" id="SignalP"/>
    </source>
</evidence>
<feature type="signal peptide" evidence="6">
    <location>
        <begin position="1"/>
        <end position="19"/>
    </location>
</feature>
<dbReference type="AlphaFoldDB" id="A0A411X5S8"/>
<proteinExistence type="inferred from homology"/>
<evidence type="ECO:0000256" key="1">
    <source>
        <dbReference type="ARBA" id="ARBA00004442"/>
    </source>
</evidence>
<dbReference type="EMBL" id="BMWV01000001">
    <property type="protein sequence ID" value="GGY26755.1"/>
    <property type="molecule type" value="Genomic_DNA"/>
</dbReference>
<protein>
    <submittedName>
        <fullName evidence="8">MipA/OmpV family protein</fullName>
    </submittedName>
    <submittedName>
        <fullName evidence="7">Outer membrane protein</fullName>
    </submittedName>
</protein>
<dbReference type="RefSeq" id="WP_131148437.1">
    <property type="nucleotide sequence ID" value="NZ_BMWV01000001.1"/>
</dbReference>
<comment type="subcellular location">
    <subcellularLocation>
        <location evidence="1">Cell outer membrane</location>
    </subcellularLocation>
</comment>
<evidence type="ECO:0000256" key="5">
    <source>
        <dbReference type="ARBA" id="ARBA00023237"/>
    </source>
</evidence>
<dbReference type="PANTHER" id="PTHR38776">
    <property type="entry name" value="MLTA-INTERACTING PROTEIN-RELATED"/>
    <property type="match status" value="1"/>
</dbReference>
<dbReference type="Proteomes" id="UP000628442">
    <property type="component" value="Unassembled WGS sequence"/>
</dbReference>